<gene>
    <name evidence="2" type="ORF">CWC05_03740</name>
</gene>
<reference evidence="2 3" key="1">
    <citation type="submission" date="2017-12" db="EMBL/GenBank/DDBJ databases">
        <authorList>
            <person name="Paulsen S."/>
            <person name="Gram L.K."/>
        </authorList>
    </citation>
    <scope>NUCLEOTIDE SEQUENCE [LARGE SCALE GENOMIC DNA]</scope>
    <source>
        <strain evidence="2 3">S2897</strain>
    </source>
</reference>
<accession>A0A5S3Z9K8</accession>
<feature type="chain" id="PRO_5024324006" description="Secreted protein" evidence="1">
    <location>
        <begin position="24"/>
        <end position="150"/>
    </location>
</feature>
<protein>
    <recommendedName>
        <fullName evidence="4">Secreted protein</fullName>
    </recommendedName>
</protein>
<keyword evidence="1" id="KW-0732">Signal</keyword>
<comment type="caution">
    <text evidence="2">The sequence shown here is derived from an EMBL/GenBank/DDBJ whole genome shotgun (WGS) entry which is preliminary data.</text>
</comment>
<feature type="signal peptide" evidence="1">
    <location>
        <begin position="1"/>
        <end position="23"/>
    </location>
</feature>
<proteinExistence type="predicted"/>
<reference evidence="3" key="2">
    <citation type="submission" date="2019-06" db="EMBL/GenBank/DDBJ databases">
        <title>Co-occurence of chitin degradation, pigmentation and bioactivity in marine Pseudoalteromonas.</title>
        <authorList>
            <person name="Sonnenschein E.C."/>
            <person name="Bech P.K."/>
        </authorList>
    </citation>
    <scope>NUCLEOTIDE SEQUENCE [LARGE SCALE GENOMIC DNA]</scope>
    <source>
        <strain evidence="3">S2897</strain>
    </source>
</reference>
<evidence type="ECO:0000313" key="2">
    <source>
        <dbReference type="EMBL" id="TMP88555.1"/>
    </source>
</evidence>
<dbReference type="EMBL" id="PNCG01000002">
    <property type="protein sequence ID" value="TMP88555.1"/>
    <property type="molecule type" value="Genomic_DNA"/>
</dbReference>
<evidence type="ECO:0000256" key="1">
    <source>
        <dbReference type="SAM" id="SignalP"/>
    </source>
</evidence>
<evidence type="ECO:0008006" key="4">
    <source>
        <dbReference type="Google" id="ProtNLM"/>
    </source>
</evidence>
<dbReference type="Proteomes" id="UP000305874">
    <property type="component" value="Unassembled WGS sequence"/>
</dbReference>
<organism evidence="2 3">
    <name type="scientific">Pseudoalteromonas ruthenica</name>
    <dbReference type="NCBI Taxonomy" id="151081"/>
    <lineage>
        <taxon>Bacteria</taxon>
        <taxon>Pseudomonadati</taxon>
        <taxon>Pseudomonadota</taxon>
        <taxon>Gammaproteobacteria</taxon>
        <taxon>Alteromonadales</taxon>
        <taxon>Pseudoalteromonadaceae</taxon>
        <taxon>Pseudoalteromonas</taxon>
    </lineage>
</organism>
<evidence type="ECO:0000313" key="3">
    <source>
        <dbReference type="Proteomes" id="UP000305874"/>
    </source>
</evidence>
<name>A0A5S3Z9K8_9GAMM</name>
<sequence>MRQKILSACVLALLFFVANNVFASSSQIKVTDYNTFYDTQVNSVNCGGYWDERLVRVCDYRTELVDVSYKRCHYRLSAPAPNSDAPEWQTRVVLSTQSCPANWTIAGPSGQAPGGVYMHQHNAYFTQQEEQTVEYNCRMETRTVWVPVDG</sequence>
<dbReference type="RefSeq" id="WP_138547424.1">
    <property type="nucleotide sequence ID" value="NZ_PNCG01000002.1"/>
</dbReference>
<dbReference type="AlphaFoldDB" id="A0A5S3Z9K8"/>